<keyword evidence="1" id="KW-0472">Membrane</keyword>
<dbReference type="PATRIC" id="fig|1360.109.peg.579"/>
<dbReference type="EMBL" id="LKLS01000214">
    <property type="protein sequence ID" value="KSU14355.1"/>
    <property type="molecule type" value="Genomic_DNA"/>
</dbReference>
<dbReference type="AlphaFoldDB" id="A0A0V8DLT7"/>
<dbReference type="Proteomes" id="UP000053612">
    <property type="component" value="Unassembled WGS sequence"/>
</dbReference>
<comment type="caution">
    <text evidence="2">The sequence shown here is derived from an EMBL/GenBank/DDBJ whole genome shotgun (WGS) entry which is preliminary data.</text>
</comment>
<feature type="transmembrane region" description="Helical" evidence="1">
    <location>
        <begin position="52"/>
        <end position="73"/>
    </location>
</feature>
<protein>
    <submittedName>
        <fullName evidence="2">Uncharacterized protein</fullName>
    </submittedName>
</protein>
<reference evidence="3" key="1">
    <citation type="submission" date="2015-10" db="EMBL/GenBank/DDBJ databases">
        <title>Draft Genome Sequences of 11 Lactococcus lactis subspecies cremoris strains.</title>
        <authorList>
            <person name="Wels M."/>
            <person name="Backus L."/>
            <person name="Boekhorst J."/>
            <person name="Dijkstra A."/>
            <person name="Beerthuizen M."/>
            <person name="Kelly W."/>
            <person name="Siezen R."/>
            <person name="Bachmann H."/>
            <person name="Van Hijum S."/>
        </authorList>
    </citation>
    <scope>NUCLEOTIDE SEQUENCE [LARGE SCALE GENOMIC DNA]</scope>
    <source>
        <strain evidence="3">LMG9449</strain>
    </source>
</reference>
<sequence>MSAAYHNMVSITKEFSKGLKYNWWEEKAYQYGFWSILIVLIVTFFTNFTNTFAVSNLLSMVFLIVFVVLIILIRVRANNIITNEYELAKLIIENEDINRDYIKQLINETEASISNSRKVAQWGVGGILTIIVFLGSQILNSISTIVSALIPVIVDLVPADVKKDYVKNGNFDFLDNLVPGSFEMVLTFTLIIFGILAIVYAILQIHTLSNRRYLRLFKDIEYQLILKN</sequence>
<evidence type="ECO:0000256" key="1">
    <source>
        <dbReference type="SAM" id="Phobius"/>
    </source>
</evidence>
<proteinExistence type="predicted"/>
<accession>A0A0V8DLT7</accession>
<organism evidence="2 3">
    <name type="scientific">Lactococcus lactis subsp. lactis</name>
    <name type="common">Streptococcus lactis</name>
    <dbReference type="NCBI Taxonomy" id="1360"/>
    <lineage>
        <taxon>Bacteria</taxon>
        <taxon>Bacillati</taxon>
        <taxon>Bacillota</taxon>
        <taxon>Bacilli</taxon>
        <taxon>Lactobacillales</taxon>
        <taxon>Streptococcaceae</taxon>
        <taxon>Lactococcus</taxon>
    </lineage>
</organism>
<feature type="transmembrane region" description="Helical" evidence="1">
    <location>
        <begin position="127"/>
        <end position="154"/>
    </location>
</feature>
<keyword evidence="1" id="KW-1133">Transmembrane helix</keyword>
<feature type="transmembrane region" description="Helical" evidence="1">
    <location>
        <begin position="28"/>
        <end position="46"/>
    </location>
</feature>
<keyword evidence="1" id="KW-0812">Transmembrane</keyword>
<evidence type="ECO:0000313" key="3">
    <source>
        <dbReference type="Proteomes" id="UP000053612"/>
    </source>
</evidence>
<feature type="transmembrane region" description="Helical" evidence="1">
    <location>
        <begin position="184"/>
        <end position="203"/>
    </location>
</feature>
<gene>
    <name evidence="2" type="ORF">LMG9449_2596</name>
</gene>
<name>A0A0V8DLT7_LACLL</name>
<dbReference type="RefSeq" id="WP_058225454.1">
    <property type="nucleotide sequence ID" value="NZ_LKLS01000214.1"/>
</dbReference>
<evidence type="ECO:0000313" key="2">
    <source>
        <dbReference type="EMBL" id="KSU14355.1"/>
    </source>
</evidence>